<reference evidence="1" key="1">
    <citation type="submission" date="2013-03" db="EMBL/GenBank/DDBJ databases">
        <title>Characterization of three plasmid from Lactobacillus paracasei 54.</title>
        <authorList>
            <person name="Gu Q."/>
            <person name="Zhao Y."/>
            <person name="Shen L."/>
            <person name="Li X."/>
            <person name="Song D."/>
            <person name="Sun Y."/>
            <person name="Zhang C."/>
            <person name="Jiang X."/>
            <person name="Liu Q."/>
        </authorList>
    </citation>
    <scope>NUCLEOTIDE SEQUENCE</scope>
    <source>
        <plasmid evidence="1">pLP5403</plasmid>
    </source>
</reference>
<proteinExistence type="predicted"/>
<evidence type="ECO:0000313" key="1">
    <source>
        <dbReference type="EMBL" id="AGO03655.1"/>
    </source>
</evidence>
<organism evidence="1">
    <name type="scientific">Lacticaseibacillus paracasei</name>
    <name type="common">Lactobacillus paracasei</name>
    <dbReference type="NCBI Taxonomy" id="1597"/>
    <lineage>
        <taxon>Bacteria</taxon>
        <taxon>Bacillati</taxon>
        <taxon>Bacillota</taxon>
        <taxon>Bacilli</taxon>
        <taxon>Lactobacillales</taxon>
        <taxon>Lactobacillaceae</taxon>
        <taxon>Lacticaseibacillus</taxon>
    </lineage>
</organism>
<dbReference type="EMBL" id="KC812103">
    <property type="protein sequence ID" value="AGO03655.1"/>
    <property type="molecule type" value="Genomic_DNA"/>
</dbReference>
<accession>R9WTH8</accession>
<dbReference type="AlphaFoldDB" id="R9WTH8"/>
<keyword evidence="1" id="KW-0614">Plasmid</keyword>
<protein>
    <submittedName>
        <fullName evidence="1">Uncharacterized protein</fullName>
    </submittedName>
</protein>
<geneLocation type="plasmid" evidence="1">
    <name>pLP5403</name>
</geneLocation>
<name>R9WTH8_LACPA</name>
<sequence length="38" mass="4068">MSEAKSDTGFSGFSATSSLMTCKCALLFLKQCALTHHN</sequence>